<keyword evidence="3" id="KW-0479">Metal-binding</keyword>
<protein>
    <submittedName>
        <fullName evidence="9">Molybdopterin-guanine dinucleotide biosynthesis protein A</fullName>
    </submittedName>
</protein>
<gene>
    <name evidence="9" type="ORF">P186_0616</name>
</gene>
<accession>G7VHP6</accession>
<evidence type="ECO:0000256" key="3">
    <source>
        <dbReference type="ARBA" id="ARBA00022723"/>
    </source>
</evidence>
<dbReference type="KEGG" id="pyr:P186_0616"/>
<evidence type="ECO:0000256" key="7">
    <source>
        <dbReference type="ARBA" id="ARBA00023150"/>
    </source>
</evidence>
<keyword evidence="6" id="KW-0342">GTP-binding</keyword>
<proteinExistence type="predicted"/>
<dbReference type="BioCyc" id="PSP1104324:GJSN-606-MONOMER"/>
<name>G7VHP6_9CREN</name>
<dbReference type="eggNOG" id="arCOG01872">
    <property type="taxonomic scope" value="Archaea"/>
</dbReference>
<reference evidence="9 10" key="1">
    <citation type="journal article" date="2012" name="J. Bacteriol.">
        <title>Complete genome sequence of strain 1860, a crenarchaeon of the genus pyrobaculum able to grow with various electron acceptors.</title>
        <authorList>
            <person name="Mardanov A.V."/>
            <person name="Gumerov V.M."/>
            <person name="Slobodkina G.B."/>
            <person name="Beletsky A.V."/>
            <person name="Bonch-Osmolovskaya E.A."/>
            <person name="Ravin N.V."/>
            <person name="Skryabin K.G."/>
        </authorList>
    </citation>
    <scope>NUCLEOTIDE SEQUENCE [LARGE SCALE GENOMIC DNA]</scope>
    <source>
        <strain evidence="9 10">1860</strain>
    </source>
</reference>
<dbReference type="CDD" id="cd02503">
    <property type="entry name" value="MobA"/>
    <property type="match status" value="1"/>
</dbReference>
<evidence type="ECO:0000313" key="9">
    <source>
        <dbReference type="EMBL" id="AET32068.1"/>
    </source>
</evidence>
<dbReference type="InterPro" id="IPR013482">
    <property type="entry name" value="Molybde_CF_guanTrfase"/>
</dbReference>
<dbReference type="GeneID" id="11594882"/>
<dbReference type="Gene3D" id="3.90.550.10">
    <property type="entry name" value="Spore Coat Polysaccharide Biosynthesis Protein SpsA, Chain A"/>
    <property type="match status" value="1"/>
</dbReference>
<dbReference type="RefSeq" id="WP_014287896.1">
    <property type="nucleotide sequence ID" value="NC_016645.1"/>
</dbReference>
<evidence type="ECO:0000256" key="4">
    <source>
        <dbReference type="ARBA" id="ARBA00022741"/>
    </source>
</evidence>
<dbReference type="InterPro" id="IPR029044">
    <property type="entry name" value="Nucleotide-diphossugar_trans"/>
</dbReference>
<evidence type="ECO:0000256" key="6">
    <source>
        <dbReference type="ARBA" id="ARBA00023134"/>
    </source>
</evidence>
<keyword evidence="10" id="KW-1185">Reference proteome</keyword>
<evidence type="ECO:0000256" key="2">
    <source>
        <dbReference type="ARBA" id="ARBA00022679"/>
    </source>
</evidence>
<keyword evidence="4" id="KW-0547">Nucleotide-binding</keyword>
<evidence type="ECO:0000313" key="10">
    <source>
        <dbReference type="Proteomes" id="UP000005867"/>
    </source>
</evidence>
<evidence type="ECO:0000259" key="8">
    <source>
        <dbReference type="Pfam" id="PF12804"/>
    </source>
</evidence>
<dbReference type="Proteomes" id="UP000005867">
    <property type="component" value="Chromosome"/>
</dbReference>
<keyword evidence="1" id="KW-0963">Cytoplasm</keyword>
<evidence type="ECO:0000256" key="1">
    <source>
        <dbReference type="ARBA" id="ARBA00022490"/>
    </source>
</evidence>
<feature type="domain" description="MobA-like NTP transferase" evidence="8">
    <location>
        <begin position="11"/>
        <end position="142"/>
    </location>
</feature>
<dbReference type="PANTHER" id="PTHR19136:SF81">
    <property type="entry name" value="MOLYBDENUM COFACTOR GUANYLYLTRANSFERASE"/>
    <property type="match status" value="1"/>
</dbReference>
<dbReference type="InterPro" id="IPR025877">
    <property type="entry name" value="MobA-like_NTP_Trfase"/>
</dbReference>
<dbReference type="Pfam" id="PF12804">
    <property type="entry name" value="NTP_transf_3"/>
    <property type="match status" value="1"/>
</dbReference>
<keyword evidence="5" id="KW-0460">Magnesium</keyword>
<dbReference type="PANTHER" id="PTHR19136">
    <property type="entry name" value="MOLYBDENUM COFACTOR GUANYLYLTRANSFERASE"/>
    <property type="match status" value="1"/>
</dbReference>
<dbReference type="GO" id="GO:0006777">
    <property type="term" value="P:Mo-molybdopterin cofactor biosynthetic process"/>
    <property type="evidence" value="ECO:0007669"/>
    <property type="project" value="UniProtKB-KW"/>
</dbReference>
<dbReference type="STRING" id="1104324.P186_0616"/>
<keyword evidence="7" id="KW-0501">Molybdenum cofactor biosynthesis</keyword>
<dbReference type="GO" id="GO:0005525">
    <property type="term" value="F:GTP binding"/>
    <property type="evidence" value="ECO:0007669"/>
    <property type="project" value="UniProtKB-KW"/>
</dbReference>
<dbReference type="GO" id="GO:0046872">
    <property type="term" value="F:metal ion binding"/>
    <property type="evidence" value="ECO:0007669"/>
    <property type="project" value="UniProtKB-KW"/>
</dbReference>
<evidence type="ECO:0000256" key="5">
    <source>
        <dbReference type="ARBA" id="ARBA00022842"/>
    </source>
</evidence>
<dbReference type="HOGENOM" id="CLU_1044361_0_0_2"/>
<keyword evidence="2" id="KW-0808">Transferase</keyword>
<dbReference type="GO" id="GO:0016779">
    <property type="term" value="F:nucleotidyltransferase activity"/>
    <property type="evidence" value="ECO:0007669"/>
    <property type="project" value="UniProtKB-ARBA"/>
</dbReference>
<dbReference type="AlphaFoldDB" id="G7VHP6"/>
<sequence length="270" mass="29928">MEYLCQMAVLVVFAGGRSVRFGRDKCTHRVGGKRLIDYVIEAGLGVARRVVIAAGHNAALYQGEEVLLDSQRFSGPLAAVDAAANSIDDVLLFAPCDAPYLKAMVFEALLDAEAPLAAWVFPNGRVESTIFKAQPAPARGALDFLSRFRRGRVDDLFRIVPTAFLSMERRGVDPSWFININRPGDLERRFVEIRQRIFVEDYVLRWPQPPLVKWLEAGDVGALREEFLKYVEAGLLSMAAHVAKDLAATARSYGVLAEAIYDAVDIDKAR</sequence>
<organism evidence="9 10">
    <name type="scientific">Pyrobaculum ferrireducens</name>
    <dbReference type="NCBI Taxonomy" id="1104324"/>
    <lineage>
        <taxon>Archaea</taxon>
        <taxon>Thermoproteota</taxon>
        <taxon>Thermoprotei</taxon>
        <taxon>Thermoproteales</taxon>
        <taxon>Thermoproteaceae</taxon>
        <taxon>Pyrobaculum</taxon>
    </lineage>
</organism>
<dbReference type="SUPFAM" id="SSF53448">
    <property type="entry name" value="Nucleotide-diphospho-sugar transferases"/>
    <property type="match status" value="1"/>
</dbReference>
<dbReference type="EMBL" id="CP003098">
    <property type="protein sequence ID" value="AET32068.1"/>
    <property type="molecule type" value="Genomic_DNA"/>
</dbReference>